<evidence type="ECO:0000313" key="4">
    <source>
        <dbReference type="Proteomes" id="UP000249633"/>
    </source>
</evidence>
<proteinExistence type="predicted"/>
<reference evidence="3 4" key="1">
    <citation type="submission" date="2017-08" db="EMBL/GenBank/DDBJ databases">
        <title>Infants hospitalized years apart are colonized by the same room-sourced microbial strains.</title>
        <authorList>
            <person name="Brooks B."/>
            <person name="Olm M.R."/>
            <person name="Firek B.A."/>
            <person name="Baker R."/>
            <person name="Thomas B.C."/>
            <person name="Morowitz M.J."/>
            <person name="Banfield J.F."/>
        </authorList>
    </citation>
    <scope>NUCLEOTIDE SEQUENCE [LARGE SCALE GENOMIC DNA]</scope>
    <source>
        <strain evidence="3">S2_012_000_R2_81</strain>
    </source>
</reference>
<comment type="caution">
    <text evidence="3">The sequence shown here is derived from an EMBL/GenBank/DDBJ whole genome shotgun (WGS) entry which is preliminary data.</text>
</comment>
<accession>A0A2W5DLT7</accession>
<organism evidence="3 4">
    <name type="scientific">Roseateles depolymerans</name>
    <dbReference type="NCBI Taxonomy" id="76731"/>
    <lineage>
        <taxon>Bacteria</taxon>
        <taxon>Pseudomonadati</taxon>
        <taxon>Pseudomonadota</taxon>
        <taxon>Betaproteobacteria</taxon>
        <taxon>Burkholderiales</taxon>
        <taxon>Sphaerotilaceae</taxon>
        <taxon>Roseateles</taxon>
    </lineage>
</organism>
<dbReference type="AlphaFoldDB" id="A0A2W5DLT7"/>
<evidence type="ECO:0000259" key="2">
    <source>
        <dbReference type="Pfam" id="PF07589"/>
    </source>
</evidence>
<dbReference type="EMBL" id="QFOD01000018">
    <property type="protein sequence ID" value="PZP29400.1"/>
    <property type="molecule type" value="Genomic_DNA"/>
</dbReference>
<dbReference type="Proteomes" id="UP000249633">
    <property type="component" value="Unassembled WGS sequence"/>
</dbReference>
<gene>
    <name evidence="3" type="ORF">DI603_17185</name>
</gene>
<feature type="chain" id="PRO_5016055149" description="Ice-binding protein C-terminal domain-containing protein" evidence="1">
    <location>
        <begin position="20"/>
        <end position="199"/>
    </location>
</feature>
<evidence type="ECO:0000313" key="3">
    <source>
        <dbReference type="EMBL" id="PZP29400.1"/>
    </source>
</evidence>
<evidence type="ECO:0000256" key="1">
    <source>
        <dbReference type="SAM" id="SignalP"/>
    </source>
</evidence>
<dbReference type="Pfam" id="PF07589">
    <property type="entry name" value="PEP-CTERM"/>
    <property type="match status" value="1"/>
</dbReference>
<keyword evidence="1" id="KW-0732">Signal</keyword>
<protein>
    <recommendedName>
        <fullName evidence="2">Ice-binding protein C-terminal domain-containing protein</fullName>
    </recommendedName>
</protein>
<dbReference type="NCBIfam" id="TIGR02595">
    <property type="entry name" value="PEP_CTERM"/>
    <property type="match status" value="1"/>
</dbReference>
<feature type="domain" description="Ice-binding protein C-terminal" evidence="2">
    <location>
        <begin position="174"/>
        <end position="198"/>
    </location>
</feature>
<sequence length="199" mass="20280">MKKLVPLVLALGLAAPAFASGSSFVVDFEKAWDYGQTVDDAYAPLGVSFTNVLGLSNGDGLGSLPDGSYYAGAPSPLGVGFVQLDGVQNTTAFMNVQGGVEGGLNFFYSSTADFEIKAYSGLNGTGDLLGTITLSANTSDYTSWNSAAFSFLGAAHSFDLTGAANVAALDNISAVPEPTSALMLLAGGALLAASRRRRG</sequence>
<dbReference type="InterPro" id="IPR013424">
    <property type="entry name" value="Ice-binding_C"/>
</dbReference>
<feature type="signal peptide" evidence="1">
    <location>
        <begin position="1"/>
        <end position="19"/>
    </location>
</feature>
<name>A0A2W5DLT7_9BURK</name>